<feature type="chain" id="PRO_5023058696" description="Sel1 repeat family protein" evidence="1">
    <location>
        <begin position="22"/>
        <end position="293"/>
    </location>
</feature>
<keyword evidence="1" id="KW-0732">Signal</keyword>
<organism evidence="2 3">
    <name type="scientific">Arenimonas terrae</name>
    <dbReference type="NCBI Taxonomy" id="2546226"/>
    <lineage>
        <taxon>Bacteria</taxon>
        <taxon>Pseudomonadati</taxon>
        <taxon>Pseudomonadota</taxon>
        <taxon>Gammaproteobacteria</taxon>
        <taxon>Lysobacterales</taxon>
        <taxon>Lysobacteraceae</taxon>
        <taxon>Arenimonas</taxon>
    </lineage>
</organism>
<dbReference type="Gene3D" id="1.25.40.10">
    <property type="entry name" value="Tetratricopeptide repeat domain"/>
    <property type="match status" value="1"/>
</dbReference>
<dbReference type="SUPFAM" id="SSF81901">
    <property type="entry name" value="HCP-like"/>
    <property type="match status" value="1"/>
</dbReference>
<comment type="caution">
    <text evidence="2">The sequence shown here is derived from an EMBL/GenBank/DDBJ whole genome shotgun (WGS) entry which is preliminary data.</text>
</comment>
<proteinExistence type="predicted"/>
<evidence type="ECO:0008006" key="4">
    <source>
        <dbReference type="Google" id="ProtNLM"/>
    </source>
</evidence>
<name>A0A5C4RX12_9GAMM</name>
<dbReference type="InterPro" id="IPR011990">
    <property type="entry name" value="TPR-like_helical_dom_sf"/>
</dbReference>
<keyword evidence="3" id="KW-1185">Reference proteome</keyword>
<reference evidence="2 3" key="1">
    <citation type="submission" date="2019-03" db="EMBL/GenBank/DDBJ databases">
        <title>Arenimonas daejeonensis sp. nov., isolated from compost.</title>
        <authorList>
            <person name="Jeon C.O."/>
        </authorList>
    </citation>
    <scope>NUCLEOTIDE SEQUENCE [LARGE SCALE GENOMIC DNA]</scope>
    <source>
        <strain evidence="2 3">R29</strain>
    </source>
</reference>
<feature type="signal peptide" evidence="1">
    <location>
        <begin position="1"/>
        <end position="21"/>
    </location>
</feature>
<gene>
    <name evidence="2" type="ORF">E1B00_05860</name>
</gene>
<dbReference type="AlphaFoldDB" id="A0A5C4RX12"/>
<evidence type="ECO:0000313" key="3">
    <source>
        <dbReference type="Proteomes" id="UP000305760"/>
    </source>
</evidence>
<sequence length="293" mass="31511">MKKLIVGVLLLAASLPGLSRAELESPERPCFRAERVFDPALSAEAVAPEMEKLRAAGDAGDAYAAYLLGTLYRLGPAHPASRLPLDPQAARVWLRRAALDGNLGAMSALAELELATGHAMEAMVLAQAVVHYDAKHPRGEQATLRRYQAGLVARAFEDLGRAPSATDDPEILGAFRQFVAENGAKIDAGIRRRISGPKDFACPPFHDNERWPLQYKGRYYVMTPARSGKKLSTPGVAVFHLVVGANGRVDQALLIDSLPGPEAGAALRPLAEDMRFNRIRGAPPRAALAPVTQ</sequence>
<evidence type="ECO:0000256" key="1">
    <source>
        <dbReference type="SAM" id="SignalP"/>
    </source>
</evidence>
<evidence type="ECO:0000313" key="2">
    <source>
        <dbReference type="EMBL" id="TNJ35281.1"/>
    </source>
</evidence>
<accession>A0A5C4RX12</accession>
<dbReference type="EMBL" id="SMDR01000001">
    <property type="protein sequence ID" value="TNJ35281.1"/>
    <property type="molecule type" value="Genomic_DNA"/>
</dbReference>
<dbReference type="RefSeq" id="WP_139446567.1">
    <property type="nucleotide sequence ID" value="NZ_SMDR01000001.1"/>
</dbReference>
<dbReference type="OrthoDB" id="8976726at2"/>
<dbReference type="Proteomes" id="UP000305760">
    <property type="component" value="Unassembled WGS sequence"/>
</dbReference>
<protein>
    <recommendedName>
        <fullName evidence="4">Sel1 repeat family protein</fullName>
    </recommendedName>
</protein>